<dbReference type="AlphaFoldDB" id="A0A0L0EYA1"/>
<dbReference type="Gene3D" id="1.20.870.10">
    <property type="entry name" value="Son of sevenless (SoS) protein Chain: S domain 1"/>
    <property type="match status" value="1"/>
</dbReference>
<gene>
    <name evidence="3" type="ORF">SARC_18085</name>
</gene>
<dbReference type="OrthoDB" id="10254377at2759"/>
<dbReference type="InterPro" id="IPR036964">
    <property type="entry name" value="RASGEF_cat_dom_sf"/>
</dbReference>
<organism evidence="3 4">
    <name type="scientific">Sphaeroforma arctica JP610</name>
    <dbReference type="NCBI Taxonomy" id="667725"/>
    <lineage>
        <taxon>Eukaryota</taxon>
        <taxon>Ichthyosporea</taxon>
        <taxon>Ichthyophonida</taxon>
        <taxon>Sphaeroforma</taxon>
    </lineage>
</organism>
<evidence type="ECO:0000313" key="4">
    <source>
        <dbReference type="Proteomes" id="UP000054560"/>
    </source>
</evidence>
<dbReference type="Gene3D" id="1.10.840.10">
    <property type="entry name" value="Ras guanine-nucleotide exchange factors catalytic domain"/>
    <property type="match status" value="1"/>
</dbReference>
<keyword evidence="1" id="KW-0344">Guanine-nucleotide releasing factor</keyword>
<dbReference type="InterPro" id="IPR023578">
    <property type="entry name" value="Ras_GEF_dom_sf"/>
</dbReference>
<dbReference type="EMBL" id="KQ255229">
    <property type="protein sequence ID" value="KNC69405.1"/>
    <property type="molecule type" value="Genomic_DNA"/>
</dbReference>
<name>A0A0L0EYA1_9EUKA</name>
<keyword evidence="4" id="KW-1185">Reference proteome</keyword>
<dbReference type="GO" id="GO:0005085">
    <property type="term" value="F:guanyl-nucleotide exchange factor activity"/>
    <property type="evidence" value="ECO:0007669"/>
    <property type="project" value="UniProtKB-KW"/>
</dbReference>
<dbReference type="RefSeq" id="XP_014143307.1">
    <property type="nucleotide sequence ID" value="XM_014287832.1"/>
</dbReference>
<evidence type="ECO:0000259" key="2">
    <source>
        <dbReference type="PROSITE" id="PS50009"/>
    </source>
</evidence>
<dbReference type="Proteomes" id="UP000054560">
    <property type="component" value="Unassembled WGS sequence"/>
</dbReference>
<dbReference type="InterPro" id="IPR001895">
    <property type="entry name" value="RASGEF_cat_dom"/>
</dbReference>
<feature type="non-terminal residue" evidence="3">
    <location>
        <position position="73"/>
    </location>
</feature>
<dbReference type="GeneID" id="25918589"/>
<dbReference type="SUPFAM" id="SSF48366">
    <property type="entry name" value="Ras GEF"/>
    <property type="match status" value="1"/>
</dbReference>
<evidence type="ECO:0000313" key="3">
    <source>
        <dbReference type="EMBL" id="KNC69405.1"/>
    </source>
</evidence>
<feature type="domain" description="Ras-GEF" evidence="2">
    <location>
        <begin position="1"/>
        <end position="73"/>
    </location>
</feature>
<accession>A0A0L0EYA1</accession>
<dbReference type="PROSITE" id="PS50009">
    <property type="entry name" value="RASGEF_CAT"/>
    <property type="match status" value="1"/>
</dbReference>
<reference evidence="3 4" key="1">
    <citation type="submission" date="2011-02" db="EMBL/GenBank/DDBJ databases">
        <title>The Genome Sequence of Sphaeroforma arctica JP610.</title>
        <authorList>
            <consortium name="The Broad Institute Genome Sequencing Platform"/>
            <person name="Russ C."/>
            <person name="Cuomo C."/>
            <person name="Young S.K."/>
            <person name="Zeng Q."/>
            <person name="Gargeya S."/>
            <person name="Alvarado L."/>
            <person name="Berlin A."/>
            <person name="Chapman S.B."/>
            <person name="Chen Z."/>
            <person name="Freedman E."/>
            <person name="Gellesch M."/>
            <person name="Goldberg J."/>
            <person name="Griggs A."/>
            <person name="Gujja S."/>
            <person name="Heilman E."/>
            <person name="Heiman D."/>
            <person name="Howarth C."/>
            <person name="Mehta T."/>
            <person name="Neiman D."/>
            <person name="Pearson M."/>
            <person name="Roberts A."/>
            <person name="Saif S."/>
            <person name="Shea T."/>
            <person name="Shenoy N."/>
            <person name="Sisk P."/>
            <person name="Stolte C."/>
            <person name="Sykes S."/>
            <person name="White J."/>
            <person name="Yandava C."/>
            <person name="Burger G."/>
            <person name="Gray M.W."/>
            <person name="Holland P.W.H."/>
            <person name="King N."/>
            <person name="Lang F.B.F."/>
            <person name="Roger A.J."/>
            <person name="Ruiz-Trillo I."/>
            <person name="Haas B."/>
            <person name="Nusbaum C."/>
            <person name="Birren B."/>
        </authorList>
    </citation>
    <scope>NUCLEOTIDE SEQUENCE [LARGE SCALE GENOMIC DNA]</scope>
    <source>
        <strain evidence="3 4">JP610</strain>
    </source>
</reference>
<dbReference type="GO" id="GO:0007264">
    <property type="term" value="P:small GTPase-mediated signal transduction"/>
    <property type="evidence" value="ECO:0007669"/>
    <property type="project" value="InterPro"/>
</dbReference>
<proteinExistence type="predicted"/>
<protein>
    <recommendedName>
        <fullName evidence="2">Ras-GEF domain-containing protein</fullName>
    </recommendedName>
</protein>
<evidence type="ECO:0000256" key="1">
    <source>
        <dbReference type="PROSITE-ProRule" id="PRU00168"/>
    </source>
</evidence>
<sequence>MQPILLVIETSRLRRTLCLVKEPRLPYIGYYLTELTFVDVKEANRTDRDGCALINVDKMRRLASVLHDIAVCK</sequence>
<dbReference type="Pfam" id="PF00617">
    <property type="entry name" value="RasGEF"/>
    <property type="match status" value="1"/>
</dbReference>